<dbReference type="GO" id="GO:0043190">
    <property type="term" value="C:ATP-binding cassette (ABC) transporter complex"/>
    <property type="evidence" value="ECO:0007669"/>
    <property type="project" value="InterPro"/>
</dbReference>
<dbReference type="GO" id="GO:0006865">
    <property type="term" value="P:amino acid transport"/>
    <property type="evidence" value="ECO:0007669"/>
    <property type="project" value="UniProtKB-KW"/>
</dbReference>
<feature type="domain" description="ABC transmembrane type-1" evidence="11">
    <location>
        <begin position="110"/>
        <end position="303"/>
    </location>
</feature>
<evidence type="ECO:0000256" key="1">
    <source>
        <dbReference type="ARBA" id="ARBA00004651"/>
    </source>
</evidence>
<evidence type="ECO:0000256" key="5">
    <source>
        <dbReference type="ARBA" id="ARBA00022692"/>
    </source>
</evidence>
<comment type="caution">
    <text evidence="12">The sequence shown here is derived from an EMBL/GenBank/DDBJ whole genome shotgun (WGS) entry which is preliminary data.</text>
</comment>
<dbReference type="PANTHER" id="PTHR30614:SF20">
    <property type="entry name" value="GLUTAMINE TRANSPORT SYSTEM PERMEASE PROTEIN GLNP"/>
    <property type="match status" value="1"/>
</dbReference>
<keyword evidence="6" id="KW-0029">Amino-acid transport</keyword>
<dbReference type="InterPro" id="IPR000515">
    <property type="entry name" value="MetI-like"/>
</dbReference>
<evidence type="ECO:0000256" key="10">
    <source>
        <dbReference type="SAM" id="MobiDB-lite"/>
    </source>
</evidence>
<dbReference type="PROSITE" id="PS50928">
    <property type="entry name" value="ABC_TM1"/>
    <property type="match status" value="1"/>
</dbReference>
<dbReference type="AlphaFoldDB" id="A0A5B0AQR4"/>
<dbReference type="GO" id="GO:0022857">
    <property type="term" value="F:transmembrane transporter activity"/>
    <property type="evidence" value="ECO:0007669"/>
    <property type="project" value="InterPro"/>
</dbReference>
<gene>
    <name evidence="12" type="ORF">FGF04_22305</name>
</gene>
<proteinExistence type="inferred from homology"/>
<dbReference type="Pfam" id="PF00528">
    <property type="entry name" value="BPD_transp_1"/>
    <property type="match status" value="1"/>
</dbReference>
<keyword evidence="7 9" id="KW-1133">Transmembrane helix</keyword>
<keyword evidence="13" id="KW-1185">Reference proteome</keyword>
<evidence type="ECO:0000256" key="9">
    <source>
        <dbReference type="RuleBase" id="RU363032"/>
    </source>
</evidence>
<dbReference type="InterPro" id="IPR043429">
    <property type="entry name" value="ArtM/GltK/GlnP/TcyL/YhdX-like"/>
</dbReference>
<keyword evidence="5 9" id="KW-0812">Transmembrane</keyword>
<evidence type="ECO:0000256" key="8">
    <source>
        <dbReference type="ARBA" id="ARBA00023136"/>
    </source>
</evidence>
<organism evidence="12 13">
    <name type="scientific">Streptomyces apricus</name>
    <dbReference type="NCBI Taxonomy" id="1828112"/>
    <lineage>
        <taxon>Bacteria</taxon>
        <taxon>Bacillati</taxon>
        <taxon>Actinomycetota</taxon>
        <taxon>Actinomycetes</taxon>
        <taxon>Kitasatosporales</taxon>
        <taxon>Streptomycetaceae</taxon>
        <taxon>Streptomyces</taxon>
    </lineage>
</organism>
<dbReference type="PANTHER" id="PTHR30614">
    <property type="entry name" value="MEMBRANE COMPONENT OF AMINO ACID ABC TRANSPORTER"/>
    <property type="match status" value="1"/>
</dbReference>
<evidence type="ECO:0000256" key="3">
    <source>
        <dbReference type="ARBA" id="ARBA00022448"/>
    </source>
</evidence>
<accession>A0A5B0AQR4</accession>
<evidence type="ECO:0000256" key="6">
    <source>
        <dbReference type="ARBA" id="ARBA00022970"/>
    </source>
</evidence>
<evidence type="ECO:0000313" key="12">
    <source>
        <dbReference type="EMBL" id="KAA0931646.1"/>
    </source>
</evidence>
<evidence type="ECO:0000256" key="4">
    <source>
        <dbReference type="ARBA" id="ARBA00022475"/>
    </source>
</evidence>
<name>A0A5B0AQR4_9ACTN</name>
<dbReference type="SUPFAM" id="SSF161098">
    <property type="entry name" value="MetI-like"/>
    <property type="match status" value="1"/>
</dbReference>
<feature type="transmembrane region" description="Helical" evidence="9">
    <location>
        <begin position="155"/>
        <end position="175"/>
    </location>
</feature>
<protein>
    <submittedName>
        <fullName evidence="12">Amino acid ABC transporter permease</fullName>
    </submittedName>
</protein>
<dbReference type="NCBIfam" id="TIGR01726">
    <property type="entry name" value="HEQRo_perm_3TM"/>
    <property type="match status" value="1"/>
</dbReference>
<comment type="subcellular location">
    <subcellularLocation>
        <location evidence="1 9">Cell membrane</location>
        <topology evidence="1 9">Multi-pass membrane protein</topology>
    </subcellularLocation>
</comment>
<keyword evidence="3 9" id="KW-0813">Transport</keyword>
<feature type="transmembrane region" description="Helical" evidence="9">
    <location>
        <begin position="61"/>
        <end position="80"/>
    </location>
</feature>
<feature type="transmembrane region" description="Helical" evidence="9">
    <location>
        <begin position="114"/>
        <end position="134"/>
    </location>
</feature>
<dbReference type="InterPro" id="IPR035906">
    <property type="entry name" value="MetI-like_sf"/>
</dbReference>
<dbReference type="Gene3D" id="1.10.3720.10">
    <property type="entry name" value="MetI-like"/>
    <property type="match status" value="1"/>
</dbReference>
<keyword evidence="4" id="KW-1003">Cell membrane</keyword>
<dbReference type="EMBL" id="VDFC01000046">
    <property type="protein sequence ID" value="KAA0931646.1"/>
    <property type="molecule type" value="Genomic_DNA"/>
</dbReference>
<keyword evidence="8 9" id="KW-0472">Membrane</keyword>
<dbReference type="InterPro" id="IPR010065">
    <property type="entry name" value="AA_ABC_transptr_permease_3TM"/>
</dbReference>
<feature type="transmembrane region" description="Helical" evidence="9">
    <location>
        <begin position="282"/>
        <end position="303"/>
    </location>
</feature>
<dbReference type="CDD" id="cd06261">
    <property type="entry name" value="TM_PBP2"/>
    <property type="match status" value="1"/>
</dbReference>
<evidence type="ECO:0000256" key="7">
    <source>
        <dbReference type="ARBA" id="ARBA00022989"/>
    </source>
</evidence>
<evidence type="ECO:0000313" key="13">
    <source>
        <dbReference type="Proteomes" id="UP000324965"/>
    </source>
</evidence>
<dbReference type="OrthoDB" id="9814902at2"/>
<feature type="region of interest" description="Disordered" evidence="10">
    <location>
        <begin position="1"/>
        <end position="36"/>
    </location>
</feature>
<dbReference type="Proteomes" id="UP000324965">
    <property type="component" value="Unassembled WGS sequence"/>
</dbReference>
<sequence>MAVRRGRRAGAQVTLTPKESGGDGPGGEPAGEDAHDTYDAYVPSRRRIERERHQRSRARRATAVAALSTLVTAVVLYLVVVNAPGWPRTKETFFDAGYAREALPKVLEGLWLNVRLLLVCGAAVLVLGMLIAVARTLRGPVFFPLRALAAAYTDFFRGLPLIINLMIVVLGVPALRLQGITVDPVLLGGTALTLTYSAYVAEVFRAGIESVHPSQRAAARSLGLSNRQTLRYVVLPQAVRRQVPPLLNDLVSLQKDTGLVSIGGAVDAVRAADIIVGRSLNYTPYVVAGLVFVALTIPMTRFTDWVTARMDRRRAQGGVV</sequence>
<evidence type="ECO:0000256" key="2">
    <source>
        <dbReference type="ARBA" id="ARBA00010072"/>
    </source>
</evidence>
<comment type="similarity">
    <text evidence="2">Belongs to the binding-protein-dependent transport system permease family. HisMQ subfamily.</text>
</comment>
<reference evidence="12 13" key="1">
    <citation type="submission" date="2019-05" db="EMBL/GenBank/DDBJ databases">
        <authorList>
            <person name="Hariharan J."/>
            <person name="Choudoir M.J."/>
            <person name="Diebold P."/>
            <person name="Panke-Buisse K."/>
            <person name="Buckley D.H."/>
        </authorList>
    </citation>
    <scope>NUCLEOTIDE SEQUENCE [LARGE SCALE GENOMIC DNA]</scope>
    <source>
        <strain evidence="12 13">SUN51</strain>
    </source>
</reference>
<evidence type="ECO:0000259" key="11">
    <source>
        <dbReference type="PROSITE" id="PS50928"/>
    </source>
</evidence>